<dbReference type="AlphaFoldDB" id="A0AAV4R3I0"/>
<dbReference type="SUPFAM" id="SSF53187">
    <property type="entry name" value="Zn-dependent exopeptidases"/>
    <property type="match status" value="1"/>
</dbReference>
<evidence type="ECO:0000256" key="1">
    <source>
        <dbReference type="SAM" id="Phobius"/>
    </source>
</evidence>
<keyword evidence="1" id="KW-1133">Transmembrane helix</keyword>
<protein>
    <submittedName>
        <fullName evidence="2">Uncharacterized protein</fullName>
    </submittedName>
</protein>
<gene>
    <name evidence="2" type="primary">AVEN_35780_1</name>
    <name evidence="2" type="ORF">CDAR_126501</name>
</gene>
<feature type="transmembrane region" description="Helical" evidence="1">
    <location>
        <begin position="6"/>
        <end position="26"/>
    </location>
</feature>
<keyword evidence="3" id="KW-1185">Reference proteome</keyword>
<dbReference type="Gene3D" id="3.40.630.10">
    <property type="entry name" value="Zn peptidases"/>
    <property type="match status" value="1"/>
</dbReference>
<keyword evidence="1" id="KW-0472">Membrane</keyword>
<accession>A0AAV4R3I0</accession>
<keyword evidence="1" id="KW-0812">Transmembrane</keyword>
<sequence length="93" mass="10899">MKPAMWYISGFLVVVLYLYLTAIQYVRGIQVDFSYHDYEHMTKLLHDISREHPDFALLYSIGKSVQGMFSLSLNRPTIISPYVFSSFFFAYVI</sequence>
<name>A0AAV4R3I0_9ARAC</name>
<organism evidence="2 3">
    <name type="scientific">Caerostris darwini</name>
    <dbReference type="NCBI Taxonomy" id="1538125"/>
    <lineage>
        <taxon>Eukaryota</taxon>
        <taxon>Metazoa</taxon>
        <taxon>Ecdysozoa</taxon>
        <taxon>Arthropoda</taxon>
        <taxon>Chelicerata</taxon>
        <taxon>Arachnida</taxon>
        <taxon>Araneae</taxon>
        <taxon>Araneomorphae</taxon>
        <taxon>Entelegynae</taxon>
        <taxon>Araneoidea</taxon>
        <taxon>Araneidae</taxon>
        <taxon>Caerostris</taxon>
    </lineage>
</organism>
<evidence type="ECO:0000313" key="3">
    <source>
        <dbReference type="Proteomes" id="UP001054837"/>
    </source>
</evidence>
<proteinExistence type="predicted"/>
<reference evidence="2 3" key="1">
    <citation type="submission" date="2021-06" db="EMBL/GenBank/DDBJ databases">
        <title>Caerostris darwini draft genome.</title>
        <authorList>
            <person name="Kono N."/>
            <person name="Arakawa K."/>
        </authorList>
    </citation>
    <scope>NUCLEOTIDE SEQUENCE [LARGE SCALE GENOMIC DNA]</scope>
</reference>
<dbReference type="Proteomes" id="UP001054837">
    <property type="component" value="Unassembled WGS sequence"/>
</dbReference>
<comment type="caution">
    <text evidence="2">The sequence shown here is derived from an EMBL/GenBank/DDBJ whole genome shotgun (WGS) entry which is preliminary data.</text>
</comment>
<evidence type="ECO:0000313" key="2">
    <source>
        <dbReference type="EMBL" id="GIY16114.1"/>
    </source>
</evidence>
<dbReference type="EMBL" id="BPLQ01005633">
    <property type="protein sequence ID" value="GIY16114.1"/>
    <property type="molecule type" value="Genomic_DNA"/>
</dbReference>